<sequence>MKNLILAGALLCSFSMASAQTETETKVSSEPVYVANTGSSSHSSSSSTARRVVQRNTDTQNGDDPMRSKNFSKSFSLSPSDKINLHNQYGGMVIKVWDKKEVKIDVSIKAFSNDEKEAQRLIDQVDISAEKDGDQVTCKTSIGSGSRWSGRGRRREVKVNYVVYLPATNSLTLTQEFGNVNMDDFAGPLYAKVQYGDFIAGKLSSVNNYVSVQYGKTTITDINKAVIKQQYGSGLTIGAAGTLDLNAQYVTVRINTIRGDAFIKQQYGSGISITNVNNLDLDIQYANVRVDNIKGNAIIKQQYNNIKIGTVGRLDLKSQYANVEIGALRGDGFFKMSYNNFDIVEVGAGCRNLNIDADYVDTKLKFAEGFNGDYNVQTSYSGFKSGERVAVRQAGSQDDDNTKNYTGKIGSGGRVAVRIKSDYGSVTFR</sequence>
<name>A0A327T2U0_9SPHI</name>
<organism evidence="3 4">
    <name type="scientific">Pedobacter cryoconitis</name>
    <dbReference type="NCBI Taxonomy" id="188932"/>
    <lineage>
        <taxon>Bacteria</taxon>
        <taxon>Pseudomonadati</taxon>
        <taxon>Bacteroidota</taxon>
        <taxon>Sphingobacteriia</taxon>
        <taxon>Sphingobacteriales</taxon>
        <taxon>Sphingobacteriaceae</taxon>
        <taxon>Pedobacter</taxon>
    </lineage>
</organism>
<evidence type="ECO:0000313" key="3">
    <source>
        <dbReference type="EMBL" id="RAJ34364.1"/>
    </source>
</evidence>
<dbReference type="Proteomes" id="UP000249754">
    <property type="component" value="Unassembled WGS sequence"/>
</dbReference>
<protein>
    <recommendedName>
        <fullName evidence="5">Adhesin domain-containing protein</fullName>
    </recommendedName>
</protein>
<reference evidence="3 4" key="1">
    <citation type="submission" date="2018-06" db="EMBL/GenBank/DDBJ databases">
        <title>Genomic Encyclopedia of Archaeal and Bacterial Type Strains, Phase II (KMG-II): from individual species to whole genera.</title>
        <authorList>
            <person name="Goeker M."/>
        </authorList>
    </citation>
    <scope>NUCLEOTIDE SEQUENCE [LARGE SCALE GENOMIC DNA]</scope>
    <source>
        <strain evidence="3 4">DSM 14825</strain>
    </source>
</reference>
<dbReference type="EMBL" id="QLLR01000003">
    <property type="protein sequence ID" value="RAJ34364.1"/>
    <property type="molecule type" value="Genomic_DNA"/>
</dbReference>
<gene>
    <name evidence="3" type="ORF">LY11_01256</name>
</gene>
<evidence type="ECO:0000256" key="2">
    <source>
        <dbReference type="SAM" id="SignalP"/>
    </source>
</evidence>
<dbReference type="RefSeq" id="WP_211321499.1">
    <property type="nucleotide sequence ID" value="NZ_QLLR01000003.1"/>
</dbReference>
<evidence type="ECO:0000256" key="1">
    <source>
        <dbReference type="SAM" id="MobiDB-lite"/>
    </source>
</evidence>
<feature type="chain" id="PRO_5016352510" description="Adhesin domain-containing protein" evidence="2">
    <location>
        <begin position="20"/>
        <end position="429"/>
    </location>
</feature>
<accession>A0A327T2U0</accession>
<feature type="region of interest" description="Disordered" evidence="1">
    <location>
        <begin position="26"/>
        <end position="76"/>
    </location>
</feature>
<proteinExistence type="predicted"/>
<dbReference type="AlphaFoldDB" id="A0A327T2U0"/>
<comment type="caution">
    <text evidence="3">The sequence shown here is derived from an EMBL/GenBank/DDBJ whole genome shotgun (WGS) entry which is preliminary data.</text>
</comment>
<dbReference type="STRING" id="188932.AY601_4282"/>
<feature type="signal peptide" evidence="2">
    <location>
        <begin position="1"/>
        <end position="19"/>
    </location>
</feature>
<keyword evidence="2" id="KW-0732">Signal</keyword>
<evidence type="ECO:0008006" key="5">
    <source>
        <dbReference type="Google" id="ProtNLM"/>
    </source>
</evidence>
<evidence type="ECO:0000313" key="4">
    <source>
        <dbReference type="Proteomes" id="UP000249754"/>
    </source>
</evidence>